<dbReference type="HOGENOM" id="CLU_1254285_0_0_7"/>
<evidence type="ECO:0000259" key="2">
    <source>
        <dbReference type="Pfam" id="PF01464"/>
    </source>
</evidence>
<dbReference type="Pfam" id="PF01464">
    <property type="entry name" value="SLT"/>
    <property type="match status" value="1"/>
</dbReference>
<name>Q6AL62_DESPS</name>
<organism evidence="3 4">
    <name type="scientific">Desulfotalea psychrophila (strain LSv54 / DSM 12343)</name>
    <dbReference type="NCBI Taxonomy" id="177439"/>
    <lineage>
        <taxon>Bacteria</taxon>
        <taxon>Pseudomonadati</taxon>
        <taxon>Thermodesulfobacteriota</taxon>
        <taxon>Desulfobulbia</taxon>
        <taxon>Desulfobulbales</taxon>
        <taxon>Desulfocapsaceae</taxon>
        <taxon>Desulfotalea</taxon>
    </lineage>
</organism>
<dbReference type="Gene3D" id="1.10.530.10">
    <property type="match status" value="1"/>
</dbReference>
<dbReference type="eggNOG" id="COG0741">
    <property type="taxonomic scope" value="Bacteria"/>
</dbReference>
<comment type="similarity">
    <text evidence="1">Belongs to the transglycosylase Slt family.</text>
</comment>
<dbReference type="SUPFAM" id="SSF53955">
    <property type="entry name" value="Lysozyme-like"/>
    <property type="match status" value="1"/>
</dbReference>
<dbReference type="STRING" id="177439.DP2184"/>
<gene>
    <name evidence="3" type="ordered locus">DP2184</name>
</gene>
<dbReference type="PANTHER" id="PTHR37423:SF2">
    <property type="entry name" value="MEMBRANE-BOUND LYTIC MUREIN TRANSGLYCOSYLASE C"/>
    <property type="match status" value="1"/>
</dbReference>
<proteinExistence type="inferred from homology"/>
<dbReference type="InterPro" id="IPR008258">
    <property type="entry name" value="Transglycosylase_SLT_dom_1"/>
</dbReference>
<dbReference type="PANTHER" id="PTHR37423">
    <property type="entry name" value="SOLUBLE LYTIC MUREIN TRANSGLYCOSYLASE-RELATED"/>
    <property type="match status" value="1"/>
</dbReference>
<feature type="domain" description="Transglycosylase SLT" evidence="2">
    <location>
        <begin position="68"/>
        <end position="175"/>
    </location>
</feature>
<dbReference type="KEGG" id="dps:DP2184"/>
<sequence length="207" mass="24092">MNRLLHLMLLQPVIILLFLLLPVAGQAELQHYVKKYQRVNVPEVFLNKMESYDHLVKYFSSFAYFVPRHQVNPYFIHALILAESSANPRAISPEKAYGLGQIILSTARIAGRELADSGIEFKYIRESRLKNLRRNDLFNPAINILLTCYLIAKYNYKFNGQLELVITAWNAGEYSKYLYHGKHAPYKETENLIGKVNGYYNYLLKNR</sequence>
<evidence type="ECO:0000256" key="1">
    <source>
        <dbReference type="ARBA" id="ARBA00007734"/>
    </source>
</evidence>
<accession>Q6AL62</accession>
<evidence type="ECO:0000313" key="3">
    <source>
        <dbReference type="EMBL" id="CAG36913.1"/>
    </source>
</evidence>
<dbReference type="InterPro" id="IPR023346">
    <property type="entry name" value="Lysozyme-like_dom_sf"/>
</dbReference>
<keyword evidence="4" id="KW-1185">Reference proteome</keyword>
<dbReference type="CAZy" id="GH23">
    <property type="family name" value="Glycoside Hydrolase Family 23"/>
</dbReference>
<reference evidence="4" key="1">
    <citation type="journal article" date="2004" name="Environ. Microbiol.">
        <title>The genome of Desulfotalea psychrophila, a sulfate-reducing bacterium from permanently cold Arctic sediments.</title>
        <authorList>
            <person name="Rabus R."/>
            <person name="Ruepp A."/>
            <person name="Frickey T."/>
            <person name="Rattei T."/>
            <person name="Fartmann B."/>
            <person name="Stark M."/>
            <person name="Bauer M."/>
            <person name="Zibat A."/>
            <person name="Lombardot T."/>
            <person name="Becker I."/>
            <person name="Amann J."/>
            <person name="Gellner K."/>
            <person name="Teeling H."/>
            <person name="Leuschner W.D."/>
            <person name="Gloeckner F.-O."/>
            <person name="Lupas A.N."/>
            <person name="Amann R."/>
            <person name="Klenk H.-P."/>
        </authorList>
    </citation>
    <scope>NUCLEOTIDE SEQUENCE [LARGE SCALE GENOMIC DNA]</scope>
    <source>
        <strain evidence="4">DSM 12343 / LSv54</strain>
    </source>
</reference>
<dbReference type="AlphaFoldDB" id="Q6AL62"/>
<dbReference type="Proteomes" id="UP000000602">
    <property type="component" value="Chromosome"/>
</dbReference>
<evidence type="ECO:0000313" key="4">
    <source>
        <dbReference type="Proteomes" id="UP000000602"/>
    </source>
</evidence>
<dbReference type="EMBL" id="CR522870">
    <property type="protein sequence ID" value="CAG36913.1"/>
    <property type="molecule type" value="Genomic_DNA"/>
</dbReference>
<protein>
    <submittedName>
        <fullName evidence="3">Related to putative soluble lytic murein transglycosylase [Precursor]</fullName>
    </submittedName>
</protein>